<protein>
    <submittedName>
        <fullName evidence="1">Tautomerase family protein</fullName>
    </submittedName>
</protein>
<gene>
    <name evidence="1" type="ORF">BLE401_00575</name>
</gene>
<dbReference type="EMBL" id="CP018889">
    <property type="protein sequence ID" value="AUI67336.1"/>
    <property type="molecule type" value="Genomic_DNA"/>
</dbReference>
<dbReference type="PANTHER" id="PTHR38460:SF1">
    <property type="entry name" value="TAUTOMERASE YOLI-RELATED"/>
    <property type="match status" value="1"/>
</dbReference>
<dbReference type="InterPro" id="IPR037479">
    <property type="entry name" value="Tauto_MSAD"/>
</dbReference>
<keyword evidence="2" id="KW-1185">Reference proteome</keyword>
<evidence type="ECO:0000313" key="2">
    <source>
        <dbReference type="Proteomes" id="UP000234271"/>
    </source>
</evidence>
<organism evidence="1 2">
    <name type="scientific">Beggiatoa leptomitoformis</name>
    <dbReference type="NCBI Taxonomy" id="288004"/>
    <lineage>
        <taxon>Bacteria</taxon>
        <taxon>Pseudomonadati</taxon>
        <taxon>Pseudomonadota</taxon>
        <taxon>Gammaproteobacteria</taxon>
        <taxon>Thiotrichales</taxon>
        <taxon>Thiotrichaceae</taxon>
        <taxon>Beggiatoa</taxon>
    </lineage>
</organism>
<reference evidence="2" key="1">
    <citation type="submission" date="2016-12" db="EMBL/GenBank/DDBJ databases">
        <title>Complete Genome Sequence of Beggiatoa leptomitiformis D-401.</title>
        <authorList>
            <person name="Fomenkov A."/>
            <person name="Vincze T."/>
            <person name="Grabovich M."/>
            <person name="Anton B.P."/>
            <person name="Dubinina G."/>
            <person name="Orlova M."/>
            <person name="Belousova E."/>
            <person name="Roberts R.J."/>
        </authorList>
    </citation>
    <scope>NUCLEOTIDE SEQUENCE [LARGE SCALE GENOMIC DNA]</scope>
    <source>
        <strain evidence="2">D-401</strain>
    </source>
</reference>
<dbReference type="OrthoDB" id="9804765at2"/>
<dbReference type="Pfam" id="PF14552">
    <property type="entry name" value="Tautomerase_2"/>
    <property type="match status" value="1"/>
</dbReference>
<dbReference type="AlphaFoldDB" id="A0A2N9YA44"/>
<dbReference type="KEGG" id="blep:AL038_05405"/>
<dbReference type="Proteomes" id="UP000234271">
    <property type="component" value="Chromosome"/>
</dbReference>
<name>A0A2N9YA44_9GAMM</name>
<dbReference type="RefSeq" id="WP_062150133.1">
    <property type="nucleotide sequence ID" value="NZ_CP012373.2"/>
</dbReference>
<evidence type="ECO:0000313" key="1">
    <source>
        <dbReference type="EMBL" id="AUI67336.1"/>
    </source>
</evidence>
<proteinExistence type="predicted"/>
<dbReference type="SUPFAM" id="SSF55331">
    <property type="entry name" value="Tautomerase/MIF"/>
    <property type="match status" value="1"/>
</dbReference>
<dbReference type="InterPro" id="IPR014347">
    <property type="entry name" value="Tautomerase/MIF_sf"/>
</dbReference>
<accession>A0A2N9YA44</accession>
<dbReference type="PANTHER" id="PTHR38460">
    <property type="entry name" value="TAUTOMERASE YOLI-RELATED"/>
    <property type="match status" value="1"/>
</dbReference>
<dbReference type="Gene3D" id="3.30.429.10">
    <property type="entry name" value="Macrophage Migration Inhibitory Factor"/>
    <property type="match status" value="1"/>
</dbReference>
<sequence>MAQVTIYGRDSVLPTYREKLSATIHACMIDALKITADKRFHRFIPLAPDNFFYPADRTEFYTVIEISMFAGRTDETKKYLLYQLMEKISAEIGISKQDIEITLFETPPSHWGIRGKTGDELMLNYPVNI</sequence>